<evidence type="ECO:0000313" key="6">
    <source>
        <dbReference type="EMBL" id="OTF74388.1"/>
    </source>
</evidence>
<dbReference type="Pfam" id="PF09420">
    <property type="entry name" value="Nop16"/>
    <property type="match status" value="1"/>
</dbReference>
<sequence>MGKARGVSRRRRKAGSFHYKRSNKLKRQRLRELRKCGSINCDAIRESWDQKKSLISNMKNMGLAEDPNKLLSGVKFHEKYKNPALNNDRQESIVQ</sequence>
<organism evidence="6 7">
    <name type="scientific">Euroglyphus maynei</name>
    <name type="common">Mayne's house dust mite</name>
    <dbReference type="NCBI Taxonomy" id="6958"/>
    <lineage>
        <taxon>Eukaryota</taxon>
        <taxon>Metazoa</taxon>
        <taxon>Ecdysozoa</taxon>
        <taxon>Arthropoda</taxon>
        <taxon>Chelicerata</taxon>
        <taxon>Arachnida</taxon>
        <taxon>Acari</taxon>
        <taxon>Acariformes</taxon>
        <taxon>Sarcoptiformes</taxon>
        <taxon>Astigmata</taxon>
        <taxon>Psoroptidia</taxon>
        <taxon>Analgoidea</taxon>
        <taxon>Pyroglyphidae</taxon>
        <taxon>Pyroglyphinae</taxon>
        <taxon>Euroglyphus</taxon>
    </lineage>
</organism>
<evidence type="ECO:0000256" key="3">
    <source>
        <dbReference type="ARBA" id="ARBA00015522"/>
    </source>
</evidence>
<keyword evidence="4" id="KW-0539">Nucleus</keyword>
<dbReference type="EMBL" id="MUJZ01047293">
    <property type="protein sequence ID" value="OTF74388.1"/>
    <property type="molecule type" value="Genomic_DNA"/>
</dbReference>
<comment type="subcellular location">
    <subcellularLocation>
        <location evidence="1">Nucleus</location>
        <location evidence="1">Nucleolus</location>
    </subcellularLocation>
</comment>
<evidence type="ECO:0000256" key="5">
    <source>
        <dbReference type="SAM" id="MobiDB-lite"/>
    </source>
</evidence>
<dbReference type="PANTHER" id="PTHR13243:SF1">
    <property type="entry name" value="NUCLEOLAR PROTEIN 16"/>
    <property type="match status" value="1"/>
</dbReference>
<dbReference type="GO" id="GO:0005730">
    <property type="term" value="C:nucleolus"/>
    <property type="evidence" value="ECO:0007669"/>
    <property type="project" value="UniProtKB-SubCell"/>
</dbReference>
<evidence type="ECO:0000256" key="4">
    <source>
        <dbReference type="ARBA" id="ARBA00023242"/>
    </source>
</evidence>
<dbReference type="InterPro" id="IPR019002">
    <property type="entry name" value="Ribosome_biogenesis_Nop16"/>
</dbReference>
<comment type="similarity">
    <text evidence="2">Belongs to the NOP16 family.</text>
</comment>
<name>A0A1Y3B341_EURMA</name>
<dbReference type="Proteomes" id="UP000194236">
    <property type="component" value="Unassembled WGS sequence"/>
</dbReference>
<dbReference type="GO" id="GO:0042273">
    <property type="term" value="P:ribosomal large subunit biogenesis"/>
    <property type="evidence" value="ECO:0007669"/>
    <property type="project" value="TreeGrafter"/>
</dbReference>
<comment type="caution">
    <text evidence="6">The sequence shown here is derived from an EMBL/GenBank/DDBJ whole genome shotgun (WGS) entry which is preliminary data.</text>
</comment>
<evidence type="ECO:0000256" key="1">
    <source>
        <dbReference type="ARBA" id="ARBA00004604"/>
    </source>
</evidence>
<proteinExistence type="inferred from homology"/>
<evidence type="ECO:0000313" key="7">
    <source>
        <dbReference type="Proteomes" id="UP000194236"/>
    </source>
</evidence>
<dbReference type="AlphaFoldDB" id="A0A1Y3B341"/>
<keyword evidence="7" id="KW-1185">Reference proteome</keyword>
<feature type="non-terminal residue" evidence="6">
    <location>
        <position position="95"/>
    </location>
</feature>
<dbReference type="OrthoDB" id="285729at2759"/>
<accession>A0A1Y3B341</accession>
<feature type="region of interest" description="Disordered" evidence="5">
    <location>
        <begin position="1"/>
        <end position="23"/>
    </location>
</feature>
<reference evidence="6 7" key="1">
    <citation type="submission" date="2017-03" db="EMBL/GenBank/DDBJ databases">
        <title>Genome Survey of Euroglyphus maynei.</title>
        <authorList>
            <person name="Arlian L.G."/>
            <person name="Morgan M.S."/>
            <person name="Rider S.D."/>
        </authorList>
    </citation>
    <scope>NUCLEOTIDE SEQUENCE [LARGE SCALE GENOMIC DNA]</scope>
    <source>
        <strain evidence="6">Arlian Lab</strain>
        <tissue evidence="6">Whole body</tissue>
    </source>
</reference>
<evidence type="ECO:0000256" key="2">
    <source>
        <dbReference type="ARBA" id="ARBA00008479"/>
    </source>
</evidence>
<dbReference type="PANTHER" id="PTHR13243">
    <property type="entry name" value="HSPC111 PROTEIN-RELATED"/>
    <property type="match status" value="1"/>
</dbReference>
<gene>
    <name evidence="6" type="ORF">BLA29_013464</name>
</gene>
<protein>
    <recommendedName>
        <fullName evidence="3">Nucleolar protein 16</fullName>
    </recommendedName>
</protein>